<dbReference type="EMBL" id="JAGYWB010000014">
    <property type="protein sequence ID" value="KAI0498940.1"/>
    <property type="molecule type" value="Genomic_DNA"/>
</dbReference>
<dbReference type="PANTHER" id="PTHR34538">
    <property type="entry name" value="EXPRESSED PROTEIN"/>
    <property type="match status" value="1"/>
</dbReference>
<reference evidence="1" key="1">
    <citation type="journal article" date="2022" name="Front. Genet.">
        <title>Chromosome-Scale Assembly of the Dendrobium nobile Genome Provides Insights Into the Molecular Mechanism of the Biosynthesis of the Medicinal Active Ingredient of Dendrobium.</title>
        <authorList>
            <person name="Xu Q."/>
            <person name="Niu S.-C."/>
            <person name="Li K.-L."/>
            <person name="Zheng P.-J."/>
            <person name="Zhang X.-J."/>
            <person name="Jia Y."/>
            <person name="Liu Y."/>
            <person name="Niu Y.-X."/>
            <person name="Yu L.-H."/>
            <person name="Chen D.-F."/>
            <person name="Zhang G.-Q."/>
        </authorList>
    </citation>
    <scope>NUCLEOTIDE SEQUENCE</scope>
    <source>
        <tissue evidence="1">Leaf</tissue>
    </source>
</reference>
<keyword evidence="2" id="KW-1185">Reference proteome</keyword>
<organism evidence="1 2">
    <name type="scientific">Dendrobium nobile</name>
    <name type="common">Orchid</name>
    <dbReference type="NCBI Taxonomy" id="94219"/>
    <lineage>
        <taxon>Eukaryota</taxon>
        <taxon>Viridiplantae</taxon>
        <taxon>Streptophyta</taxon>
        <taxon>Embryophyta</taxon>
        <taxon>Tracheophyta</taxon>
        <taxon>Spermatophyta</taxon>
        <taxon>Magnoliopsida</taxon>
        <taxon>Liliopsida</taxon>
        <taxon>Asparagales</taxon>
        <taxon>Orchidaceae</taxon>
        <taxon>Epidendroideae</taxon>
        <taxon>Malaxideae</taxon>
        <taxon>Dendrobiinae</taxon>
        <taxon>Dendrobium</taxon>
    </lineage>
</organism>
<name>A0A8T3AS41_DENNO</name>
<evidence type="ECO:0000313" key="2">
    <source>
        <dbReference type="Proteomes" id="UP000829196"/>
    </source>
</evidence>
<gene>
    <name evidence="1" type="ORF">KFK09_019838</name>
</gene>
<dbReference type="OrthoDB" id="1932900at2759"/>
<accession>A0A8T3AS41</accession>
<dbReference type="Proteomes" id="UP000829196">
    <property type="component" value="Unassembled WGS sequence"/>
</dbReference>
<evidence type="ECO:0000313" key="1">
    <source>
        <dbReference type="EMBL" id="KAI0498940.1"/>
    </source>
</evidence>
<dbReference type="PANTHER" id="PTHR34538:SF10">
    <property type="entry name" value="GENOME ASSEMBLY, CHROMOSOME: A06"/>
    <property type="match status" value="1"/>
</dbReference>
<dbReference type="AlphaFoldDB" id="A0A8T3AS41"/>
<protein>
    <submittedName>
        <fullName evidence="1">Uncharacterized protein</fullName>
    </submittedName>
</protein>
<proteinExistence type="predicted"/>
<comment type="caution">
    <text evidence="1">The sequence shown here is derived from an EMBL/GenBank/DDBJ whole genome shotgun (WGS) entry which is preliminary data.</text>
</comment>
<sequence length="92" mass="10657">MCNIGKIPSANRGSKKLCSCFIWKMRAIMKKVVQKEKKQSSFNYDPWSYALNFDDGGCHSRGMDAPQILQEKEQAEGRSYRKVYALTIGYYY</sequence>